<proteinExistence type="predicted"/>
<keyword evidence="2" id="KW-0732">Signal</keyword>
<evidence type="ECO:0008006" key="5">
    <source>
        <dbReference type="Google" id="ProtNLM"/>
    </source>
</evidence>
<dbReference type="RefSeq" id="WP_004422159.1">
    <property type="nucleotide sequence ID" value="NZ_AJMR01000228.1"/>
</dbReference>
<dbReference type="EMBL" id="AP014862">
    <property type="protein sequence ID" value="BAU73502.1"/>
    <property type="molecule type" value="Genomic_DNA"/>
</dbReference>
<organism evidence="3 4">
    <name type="scientific">Metapseudomonas furukawaii</name>
    <name type="common">Pseudomonas furukawaii</name>
    <dbReference type="NCBI Taxonomy" id="1149133"/>
    <lineage>
        <taxon>Bacteria</taxon>
        <taxon>Pseudomonadati</taxon>
        <taxon>Pseudomonadota</taxon>
        <taxon>Gammaproteobacteria</taxon>
        <taxon>Pseudomonadales</taxon>
        <taxon>Pseudomonadaceae</taxon>
        <taxon>Metapseudomonas</taxon>
    </lineage>
</organism>
<evidence type="ECO:0000256" key="2">
    <source>
        <dbReference type="SAM" id="SignalP"/>
    </source>
</evidence>
<accession>A0AAD1BYF9</accession>
<evidence type="ECO:0000313" key="3">
    <source>
        <dbReference type="EMBL" id="BAU73502.1"/>
    </source>
</evidence>
<reference evidence="3 4" key="2">
    <citation type="journal article" date="2017" name="Int. J. Syst. Evol. Microbiol.">
        <title>Pseudomonas furukawaii sp. nov., a polychlorinated biphenyl-degrading bacterium isolated from biphenyl-contaminated soil in Japan.</title>
        <authorList>
            <person name="Kimura N."/>
            <person name="Watanabe T."/>
            <person name="Suenaga H."/>
            <person name="Fujihara H."/>
            <person name="Futagami T."/>
            <person name="Goto M."/>
            <person name="Hanada S."/>
            <person name="Hirose J."/>
        </authorList>
    </citation>
    <scope>NUCLEOTIDE SEQUENCE [LARGE SCALE GENOMIC DNA]</scope>
    <source>
        <strain evidence="4">DSM 10086 / NBRC 110670 / KF707</strain>
    </source>
</reference>
<feature type="chain" id="PRO_5042191786" description="Lipoprotein" evidence="2">
    <location>
        <begin position="27"/>
        <end position="108"/>
    </location>
</feature>
<dbReference type="Proteomes" id="UP000218554">
    <property type="component" value="Chromosome"/>
</dbReference>
<sequence>MKPAPRLTALLLGAGLLASLTGCEMAEESANKLAEKAEAAAQEIAREAIGEAVNELNKQVDDVQASARELLGEPEKKEKAAEDTPRDPANRDDRQGGEAMMPEGGVET</sequence>
<feature type="signal peptide" evidence="2">
    <location>
        <begin position="1"/>
        <end position="26"/>
    </location>
</feature>
<reference evidence="4" key="1">
    <citation type="submission" date="2015-05" db="EMBL/GenBank/DDBJ databases">
        <title>Draft genome sequencing of a biphenyl-degrading bacterium, Pseudomonas balearica KF707 (=NBRC110670).</title>
        <authorList>
            <person name="Kimura N."/>
            <person name="Hirose J."/>
            <person name="Watanabe T."/>
            <person name="Suenaga H."/>
            <person name="Fujihara H."/>
            <person name="Noguchi M."/>
            <person name="Hashimoto M."/>
            <person name="Shimodaira J."/>
            <person name="Tsuchikane K."/>
            <person name="Hosoyama A."/>
            <person name="Yamazoe A."/>
            <person name="Fujita N."/>
            <person name="Furukawa K."/>
        </authorList>
    </citation>
    <scope>NUCLEOTIDE SEQUENCE [LARGE SCALE GENOMIC DNA]</scope>
    <source>
        <strain evidence="4">DSM 10086 / NBRC 110670 / KF707</strain>
    </source>
</reference>
<dbReference type="AlphaFoldDB" id="A0AAD1BYF9"/>
<keyword evidence="4" id="KW-1185">Reference proteome</keyword>
<feature type="compositionally biased region" description="Basic and acidic residues" evidence="1">
    <location>
        <begin position="70"/>
        <end position="96"/>
    </location>
</feature>
<dbReference type="PROSITE" id="PS51257">
    <property type="entry name" value="PROKAR_LIPOPROTEIN"/>
    <property type="match status" value="1"/>
</dbReference>
<name>A0AAD1BYF9_METFU</name>
<gene>
    <name evidence="3" type="ORF">KF707C_18140</name>
</gene>
<dbReference type="KEGG" id="pfuw:KF707C_18140"/>
<evidence type="ECO:0000256" key="1">
    <source>
        <dbReference type="SAM" id="MobiDB-lite"/>
    </source>
</evidence>
<evidence type="ECO:0000313" key="4">
    <source>
        <dbReference type="Proteomes" id="UP000218554"/>
    </source>
</evidence>
<protein>
    <recommendedName>
        <fullName evidence="5">Lipoprotein</fullName>
    </recommendedName>
</protein>
<feature type="region of interest" description="Disordered" evidence="1">
    <location>
        <begin position="66"/>
        <end position="108"/>
    </location>
</feature>